<dbReference type="GeneID" id="36577590"/>
<feature type="non-terminal residue" evidence="2">
    <location>
        <position position="1"/>
    </location>
</feature>
<dbReference type="CDD" id="cd06257">
    <property type="entry name" value="DnaJ"/>
    <property type="match status" value="1"/>
</dbReference>
<dbReference type="RefSeq" id="XP_024723830.1">
    <property type="nucleotide sequence ID" value="XM_024869509.1"/>
</dbReference>
<protein>
    <recommendedName>
        <fullName evidence="1">J domain-containing protein</fullName>
    </recommendedName>
</protein>
<dbReference type="InterPro" id="IPR036869">
    <property type="entry name" value="J_dom_sf"/>
</dbReference>
<keyword evidence="3" id="KW-1185">Reference proteome</keyword>
<dbReference type="PROSITE" id="PS00636">
    <property type="entry name" value="DNAJ_1"/>
    <property type="match status" value="1"/>
</dbReference>
<dbReference type="PRINTS" id="PR00625">
    <property type="entry name" value="JDOMAIN"/>
</dbReference>
<dbReference type="InterPro" id="IPR051100">
    <property type="entry name" value="DnaJ_subfamily_B/C"/>
</dbReference>
<dbReference type="GO" id="GO:0030544">
    <property type="term" value="F:Hsp70 protein binding"/>
    <property type="evidence" value="ECO:0007669"/>
    <property type="project" value="TreeGrafter"/>
</dbReference>
<evidence type="ECO:0000313" key="3">
    <source>
        <dbReference type="Proteomes" id="UP000241818"/>
    </source>
</evidence>
<dbReference type="SMART" id="SM00271">
    <property type="entry name" value="DnaJ"/>
    <property type="match status" value="1"/>
</dbReference>
<gene>
    <name evidence="2" type="ORF">M430DRAFT_71475</name>
</gene>
<organism evidence="2 3">
    <name type="scientific">Amorphotheca resinae ATCC 22711</name>
    <dbReference type="NCBI Taxonomy" id="857342"/>
    <lineage>
        <taxon>Eukaryota</taxon>
        <taxon>Fungi</taxon>
        <taxon>Dikarya</taxon>
        <taxon>Ascomycota</taxon>
        <taxon>Pezizomycotina</taxon>
        <taxon>Leotiomycetes</taxon>
        <taxon>Helotiales</taxon>
        <taxon>Amorphothecaceae</taxon>
        <taxon>Amorphotheca</taxon>
    </lineage>
</organism>
<accession>A0A2T3BA80</accession>
<reference evidence="2 3" key="1">
    <citation type="journal article" date="2018" name="New Phytol.">
        <title>Comparative genomics and transcriptomics depict ericoid mycorrhizal fungi as versatile saprotrophs and plant mutualists.</title>
        <authorList>
            <person name="Martino E."/>
            <person name="Morin E."/>
            <person name="Grelet G.A."/>
            <person name="Kuo A."/>
            <person name="Kohler A."/>
            <person name="Daghino S."/>
            <person name="Barry K.W."/>
            <person name="Cichocki N."/>
            <person name="Clum A."/>
            <person name="Dockter R.B."/>
            <person name="Hainaut M."/>
            <person name="Kuo R.C."/>
            <person name="LaButti K."/>
            <person name="Lindahl B.D."/>
            <person name="Lindquist E.A."/>
            <person name="Lipzen A."/>
            <person name="Khouja H.R."/>
            <person name="Magnuson J."/>
            <person name="Murat C."/>
            <person name="Ohm R.A."/>
            <person name="Singer S.W."/>
            <person name="Spatafora J.W."/>
            <person name="Wang M."/>
            <person name="Veneault-Fourrey C."/>
            <person name="Henrissat B."/>
            <person name="Grigoriev I.V."/>
            <person name="Martin F.M."/>
            <person name="Perotto S."/>
        </authorList>
    </citation>
    <scope>NUCLEOTIDE SEQUENCE [LARGE SCALE GENOMIC DNA]</scope>
    <source>
        <strain evidence="2 3">ATCC 22711</strain>
    </source>
</reference>
<dbReference type="InterPro" id="IPR001623">
    <property type="entry name" value="DnaJ_domain"/>
</dbReference>
<name>A0A2T3BA80_AMORE</name>
<dbReference type="InParanoid" id="A0A2T3BA80"/>
<evidence type="ECO:0000259" key="1">
    <source>
        <dbReference type="PROSITE" id="PS50076"/>
    </source>
</evidence>
<dbReference type="InterPro" id="IPR018253">
    <property type="entry name" value="DnaJ_domain_CS"/>
</dbReference>
<dbReference type="EMBL" id="KZ679007">
    <property type="protein sequence ID" value="PSS25231.1"/>
    <property type="molecule type" value="Genomic_DNA"/>
</dbReference>
<dbReference type="Gene3D" id="1.10.287.110">
    <property type="entry name" value="DnaJ domain"/>
    <property type="match status" value="1"/>
</dbReference>
<dbReference type="Pfam" id="PF00226">
    <property type="entry name" value="DnaJ"/>
    <property type="match status" value="1"/>
</dbReference>
<dbReference type="OrthoDB" id="442087at2759"/>
<dbReference type="PROSITE" id="PS50076">
    <property type="entry name" value="DNAJ_2"/>
    <property type="match status" value="1"/>
</dbReference>
<proteinExistence type="predicted"/>
<dbReference type="AlphaFoldDB" id="A0A2T3BA80"/>
<sequence>YYEVLEVSRTASFETIKASYRKLALRLHPDKNKARNATRAFQRLGRAWETLKDEEKRAKYD</sequence>
<dbReference type="STRING" id="857342.A0A2T3BA80"/>
<feature type="non-terminal residue" evidence="2">
    <location>
        <position position="61"/>
    </location>
</feature>
<dbReference type="SUPFAM" id="SSF46565">
    <property type="entry name" value="Chaperone J-domain"/>
    <property type="match status" value="1"/>
</dbReference>
<dbReference type="GO" id="GO:0071218">
    <property type="term" value="P:cellular response to misfolded protein"/>
    <property type="evidence" value="ECO:0007669"/>
    <property type="project" value="TreeGrafter"/>
</dbReference>
<dbReference type="Proteomes" id="UP000241818">
    <property type="component" value="Unassembled WGS sequence"/>
</dbReference>
<feature type="domain" description="J" evidence="1">
    <location>
        <begin position="1"/>
        <end position="61"/>
    </location>
</feature>
<evidence type="ECO:0000313" key="2">
    <source>
        <dbReference type="EMBL" id="PSS25231.1"/>
    </source>
</evidence>
<dbReference type="GO" id="GO:0005789">
    <property type="term" value="C:endoplasmic reticulum membrane"/>
    <property type="evidence" value="ECO:0007669"/>
    <property type="project" value="TreeGrafter"/>
</dbReference>
<dbReference type="PANTHER" id="PTHR43908:SF3">
    <property type="entry name" value="AT29763P-RELATED"/>
    <property type="match status" value="1"/>
</dbReference>
<dbReference type="PANTHER" id="PTHR43908">
    <property type="entry name" value="AT29763P-RELATED"/>
    <property type="match status" value="1"/>
</dbReference>